<accession>A0A2M9CDU3</accession>
<dbReference type="InterPro" id="IPR038071">
    <property type="entry name" value="UROD/MetE-like_sf"/>
</dbReference>
<dbReference type="AlphaFoldDB" id="A0A2M9CDU3"/>
<sequence length="341" mass="34758">MTTVSGRGPRPGTDPLEAQQVVLGDLAELASGARALPFAVQLPARGPEAGPLGRTAALLTELAVELGPHGWKLADRPGMDERRARSLVDDDLGALAIAAYGYAGPLAVAAVGPWSLAAELYLARGDRVLADVGARAELAASLAAGLVEHVAHVRRQVPGAEVVVQLDEHLLAQVGAGVLPTFSGFSRLRAVPGPDVVEGLAVVVDALRAAGARVVVHVGSSWTGVGPAVLAGVDAVGVDLRTGTWDERLWEHLARAVERGVALWAGLPPAQVSQCAGPDVVALADAVAVPWRRIGLPVPGLADVTLCESGAEIARGSLDAARAVTGNLGRAAAILAERAEG</sequence>
<dbReference type="Proteomes" id="UP000231693">
    <property type="component" value="Unassembled WGS sequence"/>
</dbReference>
<organism evidence="1 2">
    <name type="scientific">Sediminihabitans luteus</name>
    <dbReference type="NCBI Taxonomy" id="1138585"/>
    <lineage>
        <taxon>Bacteria</taxon>
        <taxon>Bacillati</taxon>
        <taxon>Actinomycetota</taxon>
        <taxon>Actinomycetes</taxon>
        <taxon>Micrococcales</taxon>
        <taxon>Cellulomonadaceae</taxon>
        <taxon>Sediminihabitans</taxon>
    </lineage>
</organism>
<evidence type="ECO:0000313" key="2">
    <source>
        <dbReference type="Proteomes" id="UP000231693"/>
    </source>
</evidence>
<dbReference type="SUPFAM" id="SSF51726">
    <property type="entry name" value="UROD/MetE-like"/>
    <property type="match status" value="1"/>
</dbReference>
<evidence type="ECO:0008006" key="3">
    <source>
        <dbReference type="Google" id="ProtNLM"/>
    </source>
</evidence>
<dbReference type="OrthoDB" id="5242426at2"/>
<reference evidence="1 2" key="1">
    <citation type="submission" date="2017-11" db="EMBL/GenBank/DDBJ databases">
        <title>Genomic Encyclopedia of Archaeal and Bacterial Type Strains, Phase II (KMG-II): From Individual Species to Whole Genera.</title>
        <authorList>
            <person name="Goeker M."/>
        </authorList>
    </citation>
    <scope>NUCLEOTIDE SEQUENCE [LARGE SCALE GENOMIC DNA]</scope>
    <source>
        <strain evidence="1 2">DSM 25478</strain>
    </source>
</reference>
<evidence type="ECO:0000313" key="1">
    <source>
        <dbReference type="EMBL" id="PJJ70104.1"/>
    </source>
</evidence>
<gene>
    <name evidence="1" type="ORF">CLV28_2582</name>
</gene>
<dbReference type="EMBL" id="PGFE01000004">
    <property type="protein sequence ID" value="PJJ70104.1"/>
    <property type="molecule type" value="Genomic_DNA"/>
</dbReference>
<protein>
    <recommendedName>
        <fullName evidence="3">Methionine synthase</fullName>
    </recommendedName>
</protein>
<dbReference type="RefSeq" id="WP_100423710.1">
    <property type="nucleotide sequence ID" value="NZ_BOOX01000013.1"/>
</dbReference>
<comment type="caution">
    <text evidence="1">The sequence shown here is derived from an EMBL/GenBank/DDBJ whole genome shotgun (WGS) entry which is preliminary data.</text>
</comment>
<keyword evidence="2" id="KW-1185">Reference proteome</keyword>
<dbReference type="Gene3D" id="3.20.20.210">
    <property type="match status" value="1"/>
</dbReference>
<name>A0A2M9CDU3_9CELL</name>
<proteinExistence type="predicted"/>